<dbReference type="AlphaFoldDB" id="A0ABD0JU59"/>
<sequence length="401" mass="43811">MSSAWLQNGARSDCHAAINGNNDIKFQVSSSQQNCIHTDRGDTKPLWWVDMLKEYTVYWIRLYVRSGQKERMTHLHVALDQQPVYDSGSDIPSGSYIDIHANNRLPCKGRNLTIGRTAASDHFINICEVRVWECADGYYGTDCQYTCGHCEGGAACDKLVLTEHSARTVVSSVGTVPTTSHVTSKMDIVSGVLMDGLVCADGTYGQNCGEQCGHCANNQPCDKQDGHCQGCATRWSGDLCKECPDGRYGQSCGYACGHCKDGAACNKRNGHCVSCDGTYAMPFCQEETALDHVTLGDATHEAEPASEDLEANYENTQFQRTHDTGPEPGASDSDPYERLQVQRGNQGDVSPYETLSLPAGQHVETPAAKKPPPKSKSAKRVKGTCACGENVYENTRFPRRK</sequence>
<evidence type="ECO:0000256" key="2">
    <source>
        <dbReference type="SAM" id="MobiDB-lite"/>
    </source>
</evidence>
<feature type="region of interest" description="Disordered" evidence="2">
    <location>
        <begin position="344"/>
        <end position="383"/>
    </location>
</feature>
<reference evidence="4 5" key="1">
    <citation type="journal article" date="2023" name="Sci. Data">
        <title>Genome assembly of the Korean intertidal mud-creeper Batillaria attramentaria.</title>
        <authorList>
            <person name="Patra A.K."/>
            <person name="Ho P.T."/>
            <person name="Jun S."/>
            <person name="Lee S.J."/>
            <person name="Kim Y."/>
            <person name="Won Y.J."/>
        </authorList>
    </citation>
    <scope>NUCLEOTIDE SEQUENCE [LARGE SCALE GENOMIC DNA]</scope>
    <source>
        <strain evidence="4">Wonlab-2016</strain>
    </source>
</reference>
<evidence type="ECO:0000313" key="4">
    <source>
        <dbReference type="EMBL" id="KAK7478594.1"/>
    </source>
</evidence>
<organism evidence="4 5">
    <name type="scientific">Batillaria attramentaria</name>
    <dbReference type="NCBI Taxonomy" id="370345"/>
    <lineage>
        <taxon>Eukaryota</taxon>
        <taxon>Metazoa</taxon>
        <taxon>Spiralia</taxon>
        <taxon>Lophotrochozoa</taxon>
        <taxon>Mollusca</taxon>
        <taxon>Gastropoda</taxon>
        <taxon>Caenogastropoda</taxon>
        <taxon>Sorbeoconcha</taxon>
        <taxon>Cerithioidea</taxon>
        <taxon>Batillariidae</taxon>
        <taxon>Batillaria</taxon>
    </lineage>
</organism>
<dbReference type="PANTHER" id="PTHR24043">
    <property type="entry name" value="SCAVENGER RECEPTOR CLASS F"/>
    <property type="match status" value="1"/>
</dbReference>
<proteinExistence type="predicted"/>
<dbReference type="SUPFAM" id="SSF49785">
    <property type="entry name" value="Galactose-binding domain-like"/>
    <property type="match status" value="1"/>
</dbReference>
<dbReference type="Proteomes" id="UP001519460">
    <property type="component" value="Unassembled WGS sequence"/>
</dbReference>
<gene>
    <name evidence="4" type="ORF">BaRGS_00030193</name>
</gene>
<dbReference type="PROSITE" id="PS01248">
    <property type="entry name" value="EGF_LAM_1"/>
    <property type="match status" value="1"/>
</dbReference>
<evidence type="ECO:0000256" key="1">
    <source>
        <dbReference type="ARBA" id="ARBA00022536"/>
    </source>
</evidence>
<evidence type="ECO:0000259" key="3">
    <source>
        <dbReference type="PROSITE" id="PS01248"/>
    </source>
</evidence>
<protein>
    <recommendedName>
        <fullName evidence="3">Laminin EGF-like domain-containing protein</fullName>
    </recommendedName>
</protein>
<evidence type="ECO:0000313" key="5">
    <source>
        <dbReference type="Proteomes" id="UP001519460"/>
    </source>
</evidence>
<dbReference type="EMBL" id="JACVVK020000322">
    <property type="protein sequence ID" value="KAK7478594.1"/>
    <property type="molecule type" value="Genomic_DNA"/>
</dbReference>
<feature type="compositionally biased region" description="Basic residues" evidence="2">
    <location>
        <begin position="371"/>
        <end position="382"/>
    </location>
</feature>
<keyword evidence="5" id="KW-1185">Reference proteome</keyword>
<name>A0ABD0JU59_9CAEN</name>
<feature type="domain" description="Laminin EGF-like" evidence="3">
    <location>
        <begin position="228"/>
        <end position="259"/>
    </location>
</feature>
<dbReference type="InterPro" id="IPR042635">
    <property type="entry name" value="MEGF10/SREC1/2-like"/>
</dbReference>
<dbReference type="Gene3D" id="2.60.120.260">
    <property type="entry name" value="Galactose-binding domain-like"/>
    <property type="match status" value="1"/>
</dbReference>
<dbReference type="InterPro" id="IPR008979">
    <property type="entry name" value="Galactose-bd-like_sf"/>
</dbReference>
<accession>A0ABD0JU59</accession>
<comment type="caution">
    <text evidence="4">The sequence shown here is derived from an EMBL/GenBank/DDBJ whole genome shotgun (WGS) entry which is preliminary data.</text>
</comment>
<dbReference type="Gene3D" id="2.170.300.10">
    <property type="entry name" value="Tie2 ligand-binding domain superfamily"/>
    <property type="match status" value="1"/>
</dbReference>
<keyword evidence="1" id="KW-0245">EGF-like domain</keyword>
<dbReference type="InterPro" id="IPR002049">
    <property type="entry name" value="LE_dom"/>
</dbReference>
<dbReference type="PANTHER" id="PTHR24043:SF8">
    <property type="entry name" value="EGF-LIKE DOMAIN-CONTAINING PROTEIN"/>
    <property type="match status" value="1"/>
</dbReference>